<protein>
    <recommendedName>
        <fullName evidence="5">Phospholipid/glycerol acyltransferase domain-containing protein</fullName>
    </recommendedName>
</protein>
<keyword evidence="3" id="KW-0012">Acyltransferase</keyword>
<evidence type="ECO:0000256" key="2">
    <source>
        <dbReference type="ARBA" id="ARBA00022679"/>
    </source>
</evidence>
<dbReference type="GO" id="GO:0016746">
    <property type="term" value="F:acyltransferase activity"/>
    <property type="evidence" value="ECO:0007669"/>
    <property type="project" value="UniProtKB-KW"/>
</dbReference>
<dbReference type="SMART" id="SM00563">
    <property type="entry name" value="PlsC"/>
    <property type="match status" value="1"/>
</dbReference>
<evidence type="ECO:0000313" key="7">
    <source>
        <dbReference type="Proteomes" id="UP001187531"/>
    </source>
</evidence>
<gene>
    <name evidence="6" type="ORF">QYM36_006761</name>
</gene>
<dbReference type="PANTHER" id="PTHR10983">
    <property type="entry name" value="1-ACYLGLYCEROL-3-PHOSPHATE ACYLTRANSFERASE-RELATED"/>
    <property type="match status" value="1"/>
</dbReference>
<feature type="transmembrane region" description="Helical" evidence="4">
    <location>
        <begin position="305"/>
        <end position="327"/>
    </location>
</feature>
<keyword evidence="7" id="KW-1185">Reference proteome</keyword>
<dbReference type="InterPro" id="IPR032098">
    <property type="entry name" value="Acyltransf_C"/>
</dbReference>
<dbReference type="Proteomes" id="UP001187531">
    <property type="component" value="Unassembled WGS sequence"/>
</dbReference>
<dbReference type="EMBL" id="JAVRJZ010000010">
    <property type="protein sequence ID" value="KAK2718075.1"/>
    <property type="molecule type" value="Genomic_DNA"/>
</dbReference>
<name>A0AA88LAB9_ARTSF</name>
<reference evidence="6" key="1">
    <citation type="submission" date="2023-07" db="EMBL/GenBank/DDBJ databases">
        <title>Chromosome-level genome assembly of Artemia franciscana.</title>
        <authorList>
            <person name="Jo E."/>
        </authorList>
    </citation>
    <scope>NUCLEOTIDE SEQUENCE</scope>
    <source>
        <tissue evidence="6">Whole body</tissue>
    </source>
</reference>
<dbReference type="EMBL" id="JAVRJZ010000010">
    <property type="protein sequence ID" value="KAK2718074.1"/>
    <property type="molecule type" value="Genomic_DNA"/>
</dbReference>
<dbReference type="PANTHER" id="PTHR10983:SF73">
    <property type="entry name" value="1-ACYL-SN-GLYCEROL-3-PHOSPHATE ACYLTRANSFERASE EPSILON"/>
    <property type="match status" value="1"/>
</dbReference>
<dbReference type="Pfam" id="PF16076">
    <property type="entry name" value="Acyltransf_C"/>
    <property type="match status" value="1"/>
</dbReference>
<comment type="caution">
    <text evidence="6">The sequence shown here is derived from an EMBL/GenBank/DDBJ whole genome shotgun (WGS) entry which is preliminary data.</text>
</comment>
<feature type="transmembrane region" description="Helical" evidence="4">
    <location>
        <begin position="6"/>
        <end position="27"/>
    </location>
</feature>
<feature type="domain" description="Phospholipid/glycerol acyltransferase" evidence="5">
    <location>
        <begin position="80"/>
        <end position="196"/>
    </location>
</feature>
<keyword evidence="4" id="KW-0812">Transmembrane</keyword>
<dbReference type="GO" id="GO:0005783">
    <property type="term" value="C:endoplasmic reticulum"/>
    <property type="evidence" value="ECO:0007669"/>
    <property type="project" value="TreeGrafter"/>
</dbReference>
<keyword evidence="2" id="KW-0808">Transferase</keyword>
<evidence type="ECO:0000256" key="4">
    <source>
        <dbReference type="SAM" id="Phobius"/>
    </source>
</evidence>
<dbReference type="EMBL" id="JAVRJZ010000010">
    <property type="protein sequence ID" value="KAK2718076.1"/>
    <property type="molecule type" value="Genomic_DNA"/>
</dbReference>
<dbReference type="InterPro" id="IPR002123">
    <property type="entry name" value="Plipid/glycerol_acylTrfase"/>
</dbReference>
<dbReference type="CDD" id="cd07990">
    <property type="entry name" value="LPLAT_LCLAT1-like"/>
    <property type="match status" value="1"/>
</dbReference>
<organism evidence="6 7">
    <name type="scientific">Artemia franciscana</name>
    <name type="common">Brine shrimp</name>
    <name type="synonym">Artemia sanfranciscana</name>
    <dbReference type="NCBI Taxonomy" id="6661"/>
    <lineage>
        <taxon>Eukaryota</taxon>
        <taxon>Metazoa</taxon>
        <taxon>Ecdysozoa</taxon>
        <taxon>Arthropoda</taxon>
        <taxon>Crustacea</taxon>
        <taxon>Branchiopoda</taxon>
        <taxon>Anostraca</taxon>
        <taxon>Artemiidae</taxon>
        <taxon>Artemia</taxon>
    </lineage>
</organism>
<sequence>MGHLHFICSAILIVGAAPTFLAFWLVWKILSLILPGWMYQEIDDIFFGSYQKYILFFFEHCSGLKVYFSGDFDGLKQENALYLSNHQSTADWIACNSVAVRNKSIGQIRYVMKDGLQTIPMYGFYFYQHACVYVNRDAFRPQKMLEALDYLKHPKIRSWVVIFPEGTLFDPVDIPTIEKSRKIAEEKKLPVLGNHLTPRYRGAYMIFDRLKEKLDAVYNVTYVYDNSMTDEGRKTAPQLIDILLGRCKEIRVHLKRIPIDNVPNDQEKFKLWIHELFKDNDDFISQFFNPKKRISMTSGAKEVPLSFYDTLPSFLFFTATLLPLLFSPVWRQLYFYTIVLGSVLGYMWLGIKSVS</sequence>
<dbReference type="GO" id="GO:0005739">
    <property type="term" value="C:mitochondrion"/>
    <property type="evidence" value="ECO:0007669"/>
    <property type="project" value="TreeGrafter"/>
</dbReference>
<evidence type="ECO:0000256" key="3">
    <source>
        <dbReference type="ARBA" id="ARBA00023315"/>
    </source>
</evidence>
<comment type="similarity">
    <text evidence="1">Belongs to the 1-acyl-sn-glycerol-3-phosphate acyltransferase family.</text>
</comment>
<keyword evidence="4" id="KW-1133">Transmembrane helix</keyword>
<evidence type="ECO:0000259" key="5">
    <source>
        <dbReference type="SMART" id="SM00563"/>
    </source>
</evidence>
<proteinExistence type="inferred from homology"/>
<feature type="transmembrane region" description="Helical" evidence="4">
    <location>
        <begin position="333"/>
        <end position="351"/>
    </location>
</feature>
<evidence type="ECO:0000313" key="6">
    <source>
        <dbReference type="EMBL" id="KAK2718076.1"/>
    </source>
</evidence>
<dbReference type="AlphaFoldDB" id="A0AA88LAB9"/>
<dbReference type="EMBL" id="JAVRJZ010000010">
    <property type="protein sequence ID" value="KAK2718073.1"/>
    <property type="molecule type" value="Genomic_DNA"/>
</dbReference>
<dbReference type="SUPFAM" id="SSF69593">
    <property type="entry name" value="Glycerol-3-phosphate (1)-acyltransferase"/>
    <property type="match status" value="1"/>
</dbReference>
<accession>A0AA88LAB9</accession>
<evidence type="ECO:0000256" key="1">
    <source>
        <dbReference type="ARBA" id="ARBA00008655"/>
    </source>
</evidence>
<dbReference type="Pfam" id="PF01553">
    <property type="entry name" value="Acyltransferase"/>
    <property type="match status" value="1"/>
</dbReference>
<keyword evidence="4" id="KW-0472">Membrane</keyword>
<dbReference type="GO" id="GO:0036149">
    <property type="term" value="P:phosphatidylinositol acyl-chain remodeling"/>
    <property type="evidence" value="ECO:0007669"/>
    <property type="project" value="TreeGrafter"/>
</dbReference>